<dbReference type="Proteomes" id="UP000006906">
    <property type="component" value="Chromosome 14"/>
</dbReference>
<dbReference type="PANTHER" id="PTHR24410">
    <property type="entry name" value="HL07962P-RELATED"/>
    <property type="match status" value="1"/>
</dbReference>
<dbReference type="PaxDb" id="3055-EDP09574"/>
<dbReference type="Gene3D" id="3.30.710.10">
    <property type="entry name" value="Potassium Channel Kv1.1, Chain A"/>
    <property type="match status" value="1"/>
</dbReference>
<organism evidence="3 4">
    <name type="scientific">Chlamydomonas reinhardtii</name>
    <name type="common">Chlamydomonas smithii</name>
    <dbReference type="NCBI Taxonomy" id="3055"/>
    <lineage>
        <taxon>Eukaryota</taxon>
        <taxon>Viridiplantae</taxon>
        <taxon>Chlorophyta</taxon>
        <taxon>core chlorophytes</taxon>
        <taxon>Chlorophyceae</taxon>
        <taxon>CS clade</taxon>
        <taxon>Chlamydomonadales</taxon>
        <taxon>Chlamydomonadaceae</taxon>
        <taxon>Chlamydomonas</taxon>
    </lineage>
</organism>
<dbReference type="InterPro" id="IPR011333">
    <property type="entry name" value="SKP1/BTB/POZ_sf"/>
</dbReference>
<dbReference type="Gramene" id="PNW73087">
    <property type="protein sequence ID" value="PNW73087"/>
    <property type="gene ID" value="CHLRE_14g618500v5"/>
</dbReference>
<accession>A0A2K3CXS0</accession>
<feature type="region of interest" description="Disordered" evidence="1">
    <location>
        <begin position="45"/>
        <end position="65"/>
    </location>
</feature>
<dbReference type="InParanoid" id="A0A2K3CXS0"/>
<dbReference type="OrthoDB" id="546755at2759"/>
<name>A0A2K3CXS0_CHLRE</name>
<sequence length="619" mass="64240">MAPPQPGPSSTAPINSKVAAAISGLFNRSEGADCQLVFVLDPSQPTGKSGNGAVTQGAGTQSKAAQKTLGEPLPAHSFVLRYASDKIAAQLKWLETEGANATVAATRAPPSKKARISRAAASAATAAAALTPPEKQLPEVQLMLGGEEELPAARAAIKFAYTGHVEAGGGIHELLMLRQQAAYLQMEGCVEACAEALKQQLAESGGAAAAGASTSAGSGNAAASRAGAAAPAVPVLELYSCTQLWPDPAGDAAFAAMLTHAKRRLVAHFRDALAVLNNKERFEQMLELPAEGLEALLQSDDFGTDNESSVVLMLAEWMAVNYAASTNWALRQRLCGLLRLAQCSRAYLSCVLPVLAARHQHSPTNAAGWFPITPAAATCLLTYSLVPEPERQGMIGAGMQWGPCGGLRCIPPGWLSTQTRRQCLPAEGRTFKFIVGLPELEQSFAGLTAGQPGAAGSCIADSPPANRIAAQGLEWKPAVEWVGGDTAAGLFIGVRLPVALRAAVCDDSTAAAGVVAMAEELMYKAIVAYPPARWSVCRACGEVAWSGALPDKSFVPMGESFGWPDVFELDSEAAAGKGARGGGPRSKGNFSAVAARWAGYLQGGKHLEGRVTLLPPPSK</sequence>
<dbReference type="PANTHER" id="PTHR24410:SF23">
    <property type="entry name" value="BTB DOMAIN-CONTAINING PROTEIN-RELATED"/>
    <property type="match status" value="1"/>
</dbReference>
<dbReference type="KEGG" id="cre:CHLRE_14g618500v5"/>
<dbReference type="EMBL" id="CM008975">
    <property type="protein sequence ID" value="PNW73087.1"/>
    <property type="molecule type" value="Genomic_DNA"/>
</dbReference>
<protein>
    <recommendedName>
        <fullName evidence="2">BACK domain-containing protein</fullName>
    </recommendedName>
</protein>
<dbReference type="ExpressionAtlas" id="A0A2K3CXS0">
    <property type="expression patterns" value="baseline"/>
</dbReference>
<dbReference type="RefSeq" id="XP_042916798.1">
    <property type="nucleotide sequence ID" value="XM_043070125.1"/>
</dbReference>
<gene>
    <name evidence="3" type="ORF">CHLRE_14g618500v5</name>
</gene>
<dbReference type="InterPro" id="IPR051481">
    <property type="entry name" value="BTB-POZ/Galectin-3-binding"/>
</dbReference>
<dbReference type="InterPro" id="IPR011705">
    <property type="entry name" value="BACK"/>
</dbReference>
<evidence type="ECO:0000256" key="1">
    <source>
        <dbReference type="SAM" id="MobiDB-lite"/>
    </source>
</evidence>
<proteinExistence type="predicted"/>
<dbReference type="AlphaFoldDB" id="A0A2K3CXS0"/>
<evidence type="ECO:0000313" key="4">
    <source>
        <dbReference type="Proteomes" id="UP000006906"/>
    </source>
</evidence>
<evidence type="ECO:0000259" key="2">
    <source>
        <dbReference type="Pfam" id="PF07707"/>
    </source>
</evidence>
<dbReference type="GeneID" id="5715858"/>
<evidence type="ECO:0000313" key="3">
    <source>
        <dbReference type="EMBL" id="PNW73087.1"/>
    </source>
</evidence>
<feature type="domain" description="BACK" evidence="2">
    <location>
        <begin position="283"/>
        <end position="349"/>
    </location>
</feature>
<keyword evidence="4" id="KW-1185">Reference proteome</keyword>
<dbReference type="Pfam" id="PF07707">
    <property type="entry name" value="BACK"/>
    <property type="match status" value="1"/>
</dbReference>
<reference evidence="3 4" key="1">
    <citation type="journal article" date="2007" name="Science">
        <title>The Chlamydomonas genome reveals the evolution of key animal and plant functions.</title>
        <authorList>
            <person name="Merchant S.S."/>
            <person name="Prochnik S.E."/>
            <person name="Vallon O."/>
            <person name="Harris E.H."/>
            <person name="Karpowicz S.J."/>
            <person name="Witman G.B."/>
            <person name="Terry A."/>
            <person name="Salamov A."/>
            <person name="Fritz-Laylin L.K."/>
            <person name="Marechal-Drouard L."/>
            <person name="Marshall W.F."/>
            <person name="Qu L.H."/>
            <person name="Nelson D.R."/>
            <person name="Sanderfoot A.A."/>
            <person name="Spalding M.H."/>
            <person name="Kapitonov V.V."/>
            <person name="Ren Q."/>
            <person name="Ferris P."/>
            <person name="Lindquist E."/>
            <person name="Shapiro H."/>
            <person name="Lucas S.M."/>
            <person name="Grimwood J."/>
            <person name="Schmutz J."/>
            <person name="Cardol P."/>
            <person name="Cerutti H."/>
            <person name="Chanfreau G."/>
            <person name="Chen C.L."/>
            <person name="Cognat V."/>
            <person name="Croft M.T."/>
            <person name="Dent R."/>
            <person name="Dutcher S."/>
            <person name="Fernandez E."/>
            <person name="Fukuzawa H."/>
            <person name="Gonzalez-Ballester D."/>
            <person name="Gonzalez-Halphen D."/>
            <person name="Hallmann A."/>
            <person name="Hanikenne M."/>
            <person name="Hippler M."/>
            <person name="Inwood W."/>
            <person name="Jabbari K."/>
            <person name="Kalanon M."/>
            <person name="Kuras R."/>
            <person name="Lefebvre P.A."/>
            <person name="Lemaire S.D."/>
            <person name="Lobanov A.V."/>
            <person name="Lohr M."/>
            <person name="Manuell A."/>
            <person name="Meier I."/>
            <person name="Mets L."/>
            <person name="Mittag M."/>
            <person name="Mittelmeier T."/>
            <person name="Moroney J.V."/>
            <person name="Moseley J."/>
            <person name="Napoli C."/>
            <person name="Nedelcu A.M."/>
            <person name="Niyogi K."/>
            <person name="Novoselov S.V."/>
            <person name="Paulsen I.T."/>
            <person name="Pazour G."/>
            <person name="Purton S."/>
            <person name="Ral J.P."/>
            <person name="Riano-Pachon D.M."/>
            <person name="Riekhof W."/>
            <person name="Rymarquis L."/>
            <person name="Schroda M."/>
            <person name="Stern D."/>
            <person name="Umen J."/>
            <person name="Willows R."/>
            <person name="Wilson N."/>
            <person name="Zimmer S.L."/>
            <person name="Allmer J."/>
            <person name="Balk J."/>
            <person name="Bisova K."/>
            <person name="Chen C.J."/>
            <person name="Elias M."/>
            <person name="Gendler K."/>
            <person name="Hauser C."/>
            <person name="Lamb M.R."/>
            <person name="Ledford H."/>
            <person name="Long J.C."/>
            <person name="Minagawa J."/>
            <person name="Page M.D."/>
            <person name="Pan J."/>
            <person name="Pootakham W."/>
            <person name="Roje S."/>
            <person name="Rose A."/>
            <person name="Stahlberg E."/>
            <person name="Terauchi A.M."/>
            <person name="Yang P."/>
            <person name="Ball S."/>
            <person name="Bowler C."/>
            <person name="Dieckmann C.L."/>
            <person name="Gladyshev V.N."/>
            <person name="Green P."/>
            <person name="Jorgensen R."/>
            <person name="Mayfield S."/>
            <person name="Mueller-Roeber B."/>
            <person name="Rajamani S."/>
            <person name="Sayre R.T."/>
            <person name="Brokstein P."/>
            <person name="Dubchak I."/>
            <person name="Goodstein D."/>
            <person name="Hornick L."/>
            <person name="Huang Y.W."/>
            <person name="Jhaveri J."/>
            <person name="Luo Y."/>
            <person name="Martinez D."/>
            <person name="Ngau W.C."/>
            <person name="Otillar B."/>
            <person name="Poliakov A."/>
            <person name="Porter A."/>
            <person name="Szajkowski L."/>
            <person name="Werner G."/>
            <person name="Zhou K."/>
            <person name="Grigoriev I.V."/>
            <person name="Rokhsar D.S."/>
            <person name="Grossman A.R."/>
        </authorList>
    </citation>
    <scope>NUCLEOTIDE SEQUENCE [LARGE SCALE GENOMIC DNA]</scope>
    <source>
        <strain evidence="4">CC-503</strain>
    </source>
</reference>